<dbReference type="InterPro" id="IPR051327">
    <property type="entry name" value="MATE_MepA_subfamily"/>
</dbReference>
<dbReference type="PIRSF" id="PIRSF006603">
    <property type="entry name" value="DinF"/>
    <property type="match status" value="1"/>
</dbReference>
<dbReference type="InterPro" id="IPR045070">
    <property type="entry name" value="MATE_MepA-like"/>
</dbReference>
<protein>
    <recommendedName>
        <fullName evidence="3">Multidrug export protein MepA</fullName>
    </recommendedName>
</protein>
<dbReference type="HOGENOM" id="CLU_012893_0_0_9"/>
<evidence type="ECO:0000313" key="11">
    <source>
        <dbReference type="EMBL" id="EDP13227.1"/>
    </source>
</evidence>
<dbReference type="GO" id="GO:0005886">
    <property type="term" value="C:plasma membrane"/>
    <property type="evidence" value="ECO:0007669"/>
    <property type="project" value="UniProtKB-SubCell"/>
</dbReference>
<dbReference type="EMBL" id="ABCC02000054">
    <property type="protein sequence ID" value="EDP13227.1"/>
    <property type="molecule type" value="Genomic_DNA"/>
</dbReference>
<dbReference type="PaxDb" id="411902-CLOBOL_06517"/>
<evidence type="ECO:0000256" key="3">
    <source>
        <dbReference type="ARBA" id="ARBA00022106"/>
    </source>
</evidence>
<feature type="transmembrane region" description="Helical" evidence="10">
    <location>
        <begin position="201"/>
        <end position="224"/>
    </location>
</feature>
<evidence type="ECO:0000256" key="8">
    <source>
        <dbReference type="ARBA" id="ARBA00023136"/>
    </source>
</evidence>
<dbReference type="GO" id="GO:0046677">
    <property type="term" value="P:response to antibiotic"/>
    <property type="evidence" value="ECO:0007669"/>
    <property type="project" value="UniProtKB-KW"/>
</dbReference>
<keyword evidence="4" id="KW-0813">Transport</keyword>
<name>A8S374_ENTBW</name>
<evidence type="ECO:0000256" key="4">
    <source>
        <dbReference type="ARBA" id="ARBA00022448"/>
    </source>
</evidence>
<feature type="transmembrane region" description="Helical" evidence="10">
    <location>
        <begin position="328"/>
        <end position="350"/>
    </location>
</feature>
<evidence type="ECO:0000256" key="2">
    <source>
        <dbReference type="ARBA" id="ARBA00008417"/>
    </source>
</evidence>
<feature type="transmembrane region" description="Helical" evidence="10">
    <location>
        <begin position="21"/>
        <end position="43"/>
    </location>
</feature>
<dbReference type="InterPro" id="IPR048279">
    <property type="entry name" value="MdtK-like"/>
</dbReference>
<feature type="transmembrane region" description="Helical" evidence="10">
    <location>
        <begin position="105"/>
        <end position="126"/>
    </location>
</feature>
<evidence type="ECO:0000256" key="10">
    <source>
        <dbReference type="SAM" id="Phobius"/>
    </source>
</evidence>
<accession>A8S374</accession>
<comment type="caution">
    <text evidence="11">The sequence shown here is derived from an EMBL/GenBank/DDBJ whole genome shotgun (WGS) entry which is preliminary data.</text>
</comment>
<dbReference type="CDD" id="cd13143">
    <property type="entry name" value="MATE_MepA_like"/>
    <property type="match status" value="1"/>
</dbReference>
<reference evidence="11 12" key="1">
    <citation type="submission" date="2007-08" db="EMBL/GenBank/DDBJ databases">
        <authorList>
            <person name="Fulton L."/>
            <person name="Clifton S."/>
            <person name="Fulton B."/>
            <person name="Xu J."/>
            <person name="Minx P."/>
            <person name="Pepin K.H."/>
            <person name="Johnson M."/>
            <person name="Thiruvilangam P."/>
            <person name="Bhonagiri V."/>
            <person name="Nash W.E."/>
            <person name="Mardis E.R."/>
            <person name="Wilson R.K."/>
        </authorList>
    </citation>
    <scope>NUCLEOTIDE SEQUENCE [LARGE SCALE GENOMIC DNA]</scope>
    <source>
        <strain evidence="12">ATCC BAA-613 / DSM 15670 / CCUG 46953 / JCM 12243 / WAL 16351</strain>
    </source>
</reference>
<feature type="transmembrane region" description="Helical" evidence="10">
    <location>
        <begin position="398"/>
        <end position="420"/>
    </location>
</feature>
<dbReference type="eggNOG" id="COG0534">
    <property type="taxonomic scope" value="Bacteria"/>
</dbReference>
<evidence type="ECO:0000256" key="6">
    <source>
        <dbReference type="ARBA" id="ARBA00022692"/>
    </source>
</evidence>
<comment type="subcellular location">
    <subcellularLocation>
        <location evidence="1">Cell membrane</location>
        <topology evidence="1">Multi-pass membrane protein</topology>
    </subcellularLocation>
</comment>
<feature type="transmembrane region" description="Helical" evidence="10">
    <location>
        <begin position="426"/>
        <end position="447"/>
    </location>
</feature>
<feature type="transmembrane region" description="Helical" evidence="10">
    <location>
        <begin position="138"/>
        <end position="158"/>
    </location>
</feature>
<evidence type="ECO:0000256" key="1">
    <source>
        <dbReference type="ARBA" id="ARBA00004651"/>
    </source>
</evidence>
<sequence length="466" mass="49809">MKGEYKMEGRNKKMELLGNAPIPKALLAMGLPTMIGMMINALYNLVDAYFVGGLGTSQMGAISVAFPLGQVVVGLGLLFGNGGASYISRLLGRGDRETADRAASTALYSSIFVGAAVILCAVIFLKPLLKCLGATDSILPYAVTYAGIYVVSSIFNVFNVTMNNIVTSEGAARTTMCVLLTGAAFNMVLDPVFIYVLKLGVAGAAIATAISQAVSTLIYLYYVISGRSMFSFRFRNCCFSNEIMSEILKIGIPTLAFQLLTSLSITMINMQAKPYGDSVIAGMGAVTRMISLGSLMVFGFIKGFQPIAGYNYGAGNYERLHEAIRISVVWSTLFCAVFGLTMAVFSGPVISRFTKNDMEMIRIGQKALKANGLSFLLFGFYTVYSSLFLALGKAGEGFVLGACRQGICFVPIILVFPALWGLNGILYAQPAADVLSAMTALFMAVHLNRDIGKKGKGDFGMNSGIR</sequence>
<feature type="transmembrane region" description="Helical" evidence="10">
    <location>
        <begin position="250"/>
        <end position="268"/>
    </location>
</feature>
<evidence type="ECO:0000256" key="5">
    <source>
        <dbReference type="ARBA" id="ARBA00022475"/>
    </source>
</evidence>
<feature type="transmembrane region" description="Helical" evidence="10">
    <location>
        <begin position="170"/>
        <end position="189"/>
    </location>
</feature>
<evidence type="ECO:0000313" key="12">
    <source>
        <dbReference type="Proteomes" id="UP000005396"/>
    </source>
</evidence>
<keyword evidence="9" id="KW-0046">Antibiotic resistance</keyword>
<comment type="similarity">
    <text evidence="2">Belongs to the multi antimicrobial extrusion (MATE) (TC 2.A.66.1) family. MepA subfamily.</text>
</comment>
<proteinExistence type="inferred from homology"/>
<feature type="transmembrane region" description="Helical" evidence="10">
    <location>
        <begin position="63"/>
        <end position="84"/>
    </location>
</feature>
<dbReference type="PANTHER" id="PTHR43823:SF3">
    <property type="entry name" value="MULTIDRUG EXPORT PROTEIN MEPA"/>
    <property type="match status" value="1"/>
</dbReference>
<dbReference type="Proteomes" id="UP000005396">
    <property type="component" value="Unassembled WGS sequence"/>
</dbReference>
<dbReference type="GO" id="GO:0042910">
    <property type="term" value="F:xenobiotic transmembrane transporter activity"/>
    <property type="evidence" value="ECO:0007669"/>
    <property type="project" value="InterPro"/>
</dbReference>
<organism evidence="11 12">
    <name type="scientific">Enterocloster bolteae (strain ATCC BAA-613 / DSM 15670 / CCUG 46953 / JCM 12243 / WAL 16351)</name>
    <name type="common">Clostridium bolteae</name>
    <dbReference type="NCBI Taxonomy" id="411902"/>
    <lineage>
        <taxon>Bacteria</taxon>
        <taxon>Bacillati</taxon>
        <taxon>Bacillota</taxon>
        <taxon>Clostridia</taxon>
        <taxon>Lachnospirales</taxon>
        <taxon>Lachnospiraceae</taxon>
        <taxon>Enterocloster</taxon>
    </lineage>
</organism>
<keyword evidence="6 10" id="KW-0812">Transmembrane</keyword>
<reference evidence="11 12" key="2">
    <citation type="submission" date="2007-09" db="EMBL/GenBank/DDBJ databases">
        <title>Draft genome sequence of Clostridium bolteae (ATCC BAA-613).</title>
        <authorList>
            <person name="Sudarsanam P."/>
            <person name="Ley R."/>
            <person name="Guruge J."/>
            <person name="Turnbaugh P.J."/>
            <person name="Mahowald M."/>
            <person name="Liep D."/>
            <person name="Gordon J."/>
        </authorList>
    </citation>
    <scope>NUCLEOTIDE SEQUENCE [LARGE SCALE GENOMIC DNA]</scope>
    <source>
        <strain evidence="12">ATCC BAA-613 / DSM 15670 / CCUG 46953 / JCM 12243 / WAL 16351</strain>
    </source>
</reference>
<keyword evidence="7 10" id="KW-1133">Transmembrane helix</keyword>
<dbReference type="InterPro" id="IPR002528">
    <property type="entry name" value="MATE_fam"/>
</dbReference>
<dbReference type="PANTHER" id="PTHR43823">
    <property type="entry name" value="SPORULATION PROTEIN YKVU"/>
    <property type="match status" value="1"/>
</dbReference>
<evidence type="ECO:0000256" key="9">
    <source>
        <dbReference type="ARBA" id="ARBA00023251"/>
    </source>
</evidence>
<feature type="transmembrane region" description="Helical" evidence="10">
    <location>
        <begin position="370"/>
        <end position="391"/>
    </location>
</feature>
<dbReference type="NCBIfam" id="TIGR00797">
    <property type="entry name" value="matE"/>
    <property type="match status" value="1"/>
</dbReference>
<dbReference type="Pfam" id="PF01554">
    <property type="entry name" value="MatE"/>
    <property type="match status" value="2"/>
</dbReference>
<dbReference type="AlphaFoldDB" id="A8S374"/>
<keyword evidence="5" id="KW-1003">Cell membrane</keyword>
<feature type="transmembrane region" description="Helical" evidence="10">
    <location>
        <begin position="280"/>
        <end position="301"/>
    </location>
</feature>
<dbReference type="GO" id="GO:0015297">
    <property type="term" value="F:antiporter activity"/>
    <property type="evidence" value="ECO:0007669"/>
    <property type="project" value="InterPro"/>
</dbReference>
<keyword evidence="8 10" id="KW-0472">Membrane</keyword>
<gene>
    <name evidence="11" type="ORF">CLOBOL_06517</name>
</gene>
<evidence type="ECO:0000256" key="7">
    <source>
        <dbReference type="ARBA" id="ARBA00022989"/>
    </source>
</evidence>